<evidence type="ECO:0008006" key="4">
    <source>
        <dbReference type="Google" id="ProtNLM"/>
    </source>
</evidence>
<dbReference type="AlphaFoldDB" id="A0A369QIS0"/>
<sequence>MHNESSHINIDPDFDYSIFEESNESSQEVTGEQLLSEEVKEMDYLIQNLLPRTGIAALAGASDTGKSMLLRYLSICLVAGVESFLGFLFNTVHRSCIYVSSEDGREATSFLLQRQASQYLPAVLQKLRFIFDYEDLLEKLDSSLTAKPADLIIIDCFSDVFGGDLKDTQKIRTFLNPYQKLSEKHKCFILFLHHTGKRTENFEPSKNNLLSGQGFEAKMRLVIELRADLMNPTQRHLCIVKGNYLPARFKKESFVLDFDEQNFTFSNTGDRTPFELLVKQPEGDNSRTKYEQAKALKEHGHSYEKIAQMIGYGSKGSVSKLFDKAEKNGWDTDVSSPVSNGNKGNDNGNDL</sequence>
<evidence type="ECO:0000313" key="2">
    <source>
        <dbReference type="EMBL" id="RDC64614.1"/>
    </source>
</evidence>
<evidence type="ECO:0000313" key="3">
    <source>
        <dbReference type="Proteomes" id="UP000253919"/>
    </source>
</evidence>
<dbReference type="InterPro" id="IPR027417">
    <property type="entry name" value="P-loop_NTPase"/>
</dbReference>
<feature type="compositionally biased region" description="Low complexity" evidence="1">
    <location>
        <begin position="340"/>
        <end position="351"/>
    </location>
</feature>
<dbReference type="Proteomes" id="UP000253919">
    <property type="component" value="Unassembled WGS sequence"/>
</dbReference>
<dbReference type="RefSeq" id="WP_115373746.1">
    <property type="nucleotide sequence ID" value="NZ_QASA01000001.1"/>
</dbReference>
<protein>
    <recommendedName>
        <fullName evidence="4">AAA+ ATPase domain-containing protein</fullName>
    </recommendedName>
</protein>
<feature type="region of interest" description="Disordered" evidence="1">
    <location>
        <begin position="329"/>
        <end position="351"/>
    </location>
</feature>
<dbReference type="Pfam" id="PF13481">
    <property type="entry name" value="AAA_25"/>
    <property type="match status" value="1"/>
</dbReference>
<keyword evidence="3" id="KW-1185">Reference proteome</keyword>
<dbReference type="Gene3D" id="3.40.50.300">
    <property type="entry name" value="P-loop containing nucleotide triphosphate hydrolases"/>
    <property type="match status" value="1"/>
</dbReference>
<proteinExistence type="predicted"/>
<name>A0A369QIS0_9BACT</name>
<accession>A0A369QIS0</accession>
<dbReference type="OrthoDB" id="795326at2"/>
<gene>
    <name evidence="2" type="ORF">AHMF7616_03230</name>
</gene>
<evidence type="ECO:0000256" key="1">
    <source>
        <dbReference type="SAM" id="MobiDB-lite"/>
    </source>
</evidence>
<reference evidence="2 3" key="1">
    <citation type="submission" date="2018-04" db="EMBL/GenBank/DDBJ databases">
        <title>Adhaeribacter sp. HMF7616 genome sequencing and assembly.</title>
        <authorList>
            <person name="Kang H."/>
            <person name="Kang J."/>
            <person name="Cha I."/>
            <person name="Kim H."/>
            <person name="Joh K."/>
        </authorList>
    </citation>
    <scope>NUCLEOTIDE SEQUENCE [LARGE SCALE GENOMIC DNA]</scope>
    <source>
        <strain evidence="2 3">HMF7616</strain>
    </source>
</reference>
<dbReference type="SUPFAM" id="SSF52540">
    <property type="entry name" value="P-loop containing nucleoside triphosphate hydrolases"/>
    <property type="match status" value="1"/>
</dbReference>
<organism evidence="2 3">
    <name type="scientific">Adhaeribacter pallidiroseus</name>
    <dbReference type="NCBI Taxonomy" id="2072847"/>
    <lineage>
        <taxon>Bacteria</taxon>
        <taxon>Pseudomonadati</taxon>
        <taxon>Bacteroidota</taxon>
        <taxon>Cytophagia</taxon>
        <taxon>Cytophagales</taxon>
        <taxon>Hymenobacteraceae</taxon>
        <taxon>Adhaeribacter</taxon>
    </lineage>
</organism>
<comment type="caution">
    <text evidence="2">The sequence shown here is derived from an EMBL/GenBank/DDBJ whole genome shotgun (WGS) entry which is preliminary data.</text>
</comment>
<dbReference type="EMBL" id="QASA01000001">
    <property type="protein sequence ID" value="RDC64614.1"/>
    <property type="molecule type" value="Genomic_DNA"/>
</dbReference>